<name>A0A2X4U122_9NOCA</name>
<keyword evidence="2" id="KW-1185">Reference proteome</keyword>
<reference evidence="1 2" key="1">
    <citation type="submission" date="2018-06" db="EMBL/GenBank/DDBJ databases">
        <authorList>
            <consortium name="Pathogen Informatics"/>
            <person name="Doyle S."/>
        </authorList>
    </citation>
    <scope>NUCLEOTIDE SEQUENCE [LARGE SCALE GENOMIC DNA]</scope>
    <source>
        <strain evidence="1 2">NCTC10994</strain>
    </source>
</reference>
<dbReference type="Proteomes" id="UP000249091">
    <property type="component" value="Chromosome 1"/>
</dbReference>
<protein>
    <submittedName>
        <fullName evidence="1">Uncharacterized protein</fullName>
    </submittedName>
</protein>
<organism evidence="1 2">
    <name type="scientific">Rhodococcus coprophilus</name>
    <dbReference type="NCBI Taxonomy" id="38310"/>
    <lineage>
        <taxon>Bacteria</taxon>
        <taxon>Bacillati</taxon>
        <taxon>Actinomycetota</taxon>
        <taxon>Actinomycetes</taxon>
        <taxon>Mycobacteriales</taxon>
        <taxon>Nocardiaceae</taxon>
        <taxon>Rhodococcus</taxon>
    </lineage>
</organism>
<proteinExistence type="predicted"/>
<dbReference type="AlphaFoldDB" id="A0A2X4U122"/>
<dbReference type="KEGG" id="rcr:NCTC10994_00489"/>
<accession>A0A2X4U122</accession>
<gene>
    <name evidence="1" type="ORF">NCTC10994_00489</name>
</gene>
<evidence type="ECO:0000313" key="1">
    <source>
        <dbReference type="EMBL" id="SQI28738.1"/>
    </source>
</evidence>
<sequence>MFVVAPGAASAADPCRLGVSNTGPRSCATTEFRPPPVLTVGDGICVGILNSAGVAFGPLYEYSSFPGATHSIELRVTQVLVTRGSEAVGNLKQK</sequence>
<evidence type="ECO:0000313" key="2">
    <source>
        <dbReference type="Proteomes" id="UP000249091"/>
    </source>
</evidence>
<dbReference type="EMBL" id="LS483468">
    <property type="protein sequence ID" value="SQI28738.1"/>
    <property type="molecule type" value="Genomic_DNA"/>
</dbReference>
<dbReference type="RefSeq" id="WP_072698220.1">
    <property type="nucleotide sequence ID" value="NZ_JAFBBL010000001.1"/>
</dbReference>